<dbReference type="FunFam" id="3.40.50.300:FF:001447">
    <property type="entry name" value="Ras-related protein Rab-1B"/>
    <property type="match status" value="1"/>
</dbReference>
<accession>A0A0F9N1S9</accession>
<dbReference type="InterPro" id="IPR027417">
    <property type="entry name" value="P-loop_NTPase"/>
</dbReference>
<name>A0A0F9N1S9_9ZZZZ</name>
<dbReference type="Gene3D" id="3.40.50.300">
    <property type="entry name" value="P-loop containing nucleotide triphosphate hydrolases"/>
    <property type="match status" value="1"/>
</dbReference>
<evidence type="ECO:0000256" key="1">
    <source>
        <dbReference type="ARBA" id="ARBA00022741"/>
    </source>
</evidence>
<evidence type="ECO:0000313" key="3">
    <source>
        <dbReference type="EMBL" id="KKN05717.1"/>
    </source>
</evidence>
<dbReference type="SMART" id="SM00173">
    <property type="entry name" value="RAS"/>
    <property type="match status" value="1"/>
</dbReference>
<dbReference type="PANTHER" id="PTHR47977">
    <property type="entry name" value="RAS-RELATED PROTEIN RAB"/>
    <property type="match status" value="1"/>
</dbReference>
<dbReference type="AlphaFoldDB" id="A0A0F9N1S9"/>
<dbReference type="NCBIfam" id="TIGR00231">
    <property type="entry name" value="small_GTP"/>
    <property type="match status" value="1"/>
</dbReference>
<sequence>MVENDFTFKIIVVGDASEGKSYFARSFCYNLFNNDTRMTIGLDFFITSITVSGKNIKFQIWDMGAEQRFRFLVPTYCRGAKGGIIVYDVNNANSLAHLLENIKIIRQAAGDIPIVIVGTKCIEVDKEDSRDQEIQRDKSEDMQNVKKIFKNLAETLIEGVSQNIIVVPKPLELKRSPYREKWREFRVNHYLVLKLENNRTNIYVGGRLFNYCKYLLLNINRNEIKEHDEIESIDEAAEKLGDSLHGIGFQRYQISPETEFWGHCSNIQAWYENEYDTRILHRNLAFSLLEALIKAGDSLAKKVLKEEIAERFESGYPLVVLYLINQNYLKYLNREEMNTIFENPKFQENLSNWFKDSKLIPRWMSRKIKSKLKDMNLWK</sequence>
<proteinExistence type="predicted"/>
<dbReference type="InterPro" id="IPR050227">
    <property type="entry name" value="Rab"/>
</dbReference>
<organism evidence="3">
    <name type="scientific">marine sediment metagenome</name>
    <dbReference type="NCBI Taxonomy" id="412755"/>
    <lineage>
        <taxon>unclassified sequences</taxon>
        <taxon>metagenomes</taxon>
        <taxon>ecological metagenomes</taxon>
    </lineage>
</organism>
<evidence type="ECO:0008006" key="4">
    <source>
        <dbReference type="Google" id="ProtNLM"/>
    </source>
</evidence>
<gene>
    <name evidence="3" type="ORF">LCGC14_1084530</name>
</gene>
<dbReference type="InterPro" id="IPR005225">
    <property type="entry name" value="Small_GTP-bd"/>
</dbReference>
<keyword evidence="2" id="KW-0342">GTP-binding</keyword>
<dbReference type="SMART" id="SM00175">
    <property type="entry name" value="RAB"/>
    <property type="match status" value="1"/>
</dbReference>
<dbReference type="PRINTS" id="PR00449">
    <property type="entry name" value="RASTRNSFRMNG"/>
</dbReference>
<reference evidence="3" key="1">
    <citation type="journal article" date="2015" name="Nature">
        <title>Complex archaea that bridge the gap between prokaryotes and eukaryotes.</title>
        <authorList>
            <person name="Spang A."/>
            <person name="Saw J.H."/>
            <person name="Jorgensen S.L."/>
            <person name="Zaremba-Niedzwiedzka K."/>
            <person name="Martijn J."/>
            <person name="Lind A.E."/>
            <person name="van Eijk R."/>
            <person name="Schleper C."/>
            <person name="Guy L."/>
            <person name="Ettema T.J."/>
        </authorList>
    </citation>
    <scope>NUCLEOTIDE SEQUENCE</scope>
</reference>
<dbReference type="Pfam" id="PF00071">
    <property type="entry name" value="Ras"/>
    <property type="match status" value="1"/>
</dbReference>
<dbReference type="CDD" id="cd00154">
    <property type="entry name" value="Rab"/>
    <property type="match status" value="1"/>
</dbReference>
<comment type="caution">
    <text evidence="3">The sequence shown here is derived from an EMBL/GenBank/DDBJ whole genome shotgun (WGS) entry which is preliminary data.</text>
</comment>
<dbReference type="EMBL" id="LAZR01004770">
    <property type="protein sequence ID" value="KKN05717.1"/>
    <property type="molecule type" value="Genomic_DNA"/>
</dbReference>
<keyword evidence="1" id="KW-0547">Nucleotide-binding</keyword>
<evidence type="ECO:0000256" key="2">
    <source>
        <dbReference type="ARBA" id="ARBA00023134"/>
    </source>
</evidence>
<protein>
    <recommendedName>
        <fullName evidence="4">GTP-binding protein</fullName>
    </recommendedName>
</protein>
<dbReference type="PROSITE" id="PS51419">
    <property type="entry name" value="RAB"/>
    <property type="match status" value="1"/>
</dbReference>
<dbReference type="SUPFAM" id="SSF52540">
    <property type="entry name" value="P-loop containing nucleoside triphosphate hydrolases"/>
    <property type="match status" value="1"/>
</dbReference>
<dbReference type="InterPro" id="IPR001806">
    <property type="entry name" value="Small_GTPase"/>
</dbReference>
<dbReference type="PROSITE" id="PS51421">
    <property type="entry name" value="RAS"/>
    <property type="match status" value="1"/>
</dbReference>
<dbReference type="GO" id="GO:0005525">
    <property type="term" value="F:GTP binding"/>
    <property type="evidence" value="ECO:0007669"/>
    <property type="project" value="UniProtKB-KW"/>
</dbReference>
<dbReference type="GO" id="GO:0003924">
    <property type="term" value="F:GTPase activity"/>
    <property type="evidence" value="ECO:0007669"/>
    <property type="project" value="InterPro"/>
</dbReference>